<dbReference type="PANTHER" id="PTHR23131">
    <property type="entry name" value="ENDORIBONUCLEASE LACTB2"/>
    <property type="match status" value="1"/>
</dbReference>
<dbReference type="EMBL" id="KB644413">
    <property type="protein sequence ID" value="EPS31128.1"/>
    <property type="molecule type" value="Genomic_DNA"/>
</dbReference>
<evidence type="ECO:0000256" key="1">
    <source>
        <dbReference type="ARBA" id="ARBA00001947"/>
    </source>
</evidence>
<proteinExistence type="predicted"/>
<organism evidence="3 4">
    <name type="scientific">Penicillium oxalicum (strain 114-2 / CGMCC 5302)</name>
    <name type="common">Penicillium decumbens</name>
    <dbReference type="NCBI Taxonomy" id="933388"/>
    <lineage>
        <taxon>Eukaryota</taxon>
        <taxon>Fungi</taxon>
        <taxon>Dikarya</taxon>
        <taxon>Ascomycota</taxon>
        <taxon>Pezizomycotina</taxon>
        <taxon>Eurotiomycetes</taxon>
        <taxon>Eurotiomycetidae</taxon>
        <taxon>Eurotiales</taxon>
        <taxon>Aspergillaceae</taxon>
        <taxon>Penicillium</taxon>
    </lineage>
</organism>
<dbReference type="GO" id="GO:0044550">
    <property type="term" value="P:secondary metabolite biosynthetic process"/>
    <property type="evidence" value="ECO:0007669"/>
    <property type="project" value="TreeGrafter"/>
</dbReference>
<dbReference type="InterPro" id="IPR001279">
    <property type="entry name" value="Metallo-B-lactamas"/>
</dbReference>
<dbReference type="PhylomeDB" id="S8AXP3"/>
<evidence type="ECO:0000313" key="3">
    <source>
        <dbReference type="EMBL" id="EPS31128.1"/>
    </source>
</evidence>
<comment type="cofactor">
    <cofactor evidence="1">
        <name>Zn(2+)</name>
        <dbReference type="ChEBI" id="CHEBI:29105"/>
    </cofactor>
</comment>
<reference evidence="3 4" key="1">
    <citation type="journal article" date="2013" name="PLoS ONE">
        <title>Genomic and secretomic analyses reveal unique features of the lignocellulolytic enzyme system of Penicillium decumbens.</title>
        <authorList>
            <person name="Liu G."/>
            <person name="Zhang L."/>
            <person name="Wei X."/>
            <person name="Zou G."/>
            <person name="Qin Y."/>
            <person name="Ma L."/>
            <person name="Li J."/>
            <person name="Zheng H."/>
            <person name="Wang S."/>
            <person name="Wang C."/>
            <person name="Xun L."/>
            <person name="Zhao G.-P."/>
            <person name="Zhou Z."/>
            <person name="Qu Y."/>
        </authorList>
    </citation>
    <scope>NUCLEOTIDE SEQUENCE [LARGE SCALE GENOMIC DNA]</scope>
    <source>
        <strain evidence="4">114-2 / CGMCC 5302</strain>
    </source>
</reference>
<dbReference type="AlphaFoldDB" id="S8AXP3"/>
<dbReference type="OrthoDB" id="17458at2759"/>
<dbReference type="eggNOG" id="KOG0813">
    <property type="taxonomic scope" value="Eukaryota"/>
</dbReference>
<dbReference type="InterPro" id="IPR050662">
    <property type="entry name" value="Sec-metab_biosynth-thioest"/>
</dbReference>
<dbReference type="SUPFAM" id="SSF56281">
    <property type="entry name" value="Metallo-hydrolase/oxidoreductase"/>
    <property type="match status" value="1"/>
</dbReference>
<evidence type="ECO:0000313" key="4">
    <source>
        <dbReference type="Proteomes" id="UP000019376"/>
    </source>
</evidence>
<dbReference type="Pfam" id="PF00753">
    <property type="entry name" value="Lactamase_B"/>
    <property type="match status" value="1"/>
</dbReference>
<sequence length="102" mass="10891">MNGVSLGRLPLVFAADGQRFTVEGATVRAIFTPSHAIDHMCFLLDEENALFTGDNVLGHGFAVVPDLAAYMASLEHMVAQDCTTGYPAHGAVIENLLAKMQT</sequence>
<feature type="domain" description="Metallo-beta-lactamase" evidence="2">
    <location>
        <begin position="12"/>
        <end position="89"/>
    </location>
</feature>
<dbReference type="Proteomes" id="UP000019376">
    <property type="component" value="Unassembled WGS sequence"/>
</dbReference>
<dbReference type="InterPro" id="IPR036866">
    <property type="entry name" value="RibonucZ/Hydroxyglut_hydro"/>
</dbReference>
<evidence type="ECO:0000259" key="2">
    <source>
        <dbReference type="Pfam" id="PF00753"/>
    </source>
</evidence>
<protein>
    <recommendedName>
        <fullName evidence="2">Metallo-beta-lactamase domain-containing protein</fullName>
    </recommendedName>
</protein>
<name>S8AXP3_PENO1</name>
<accession>S8AXP3</accession>
<gene>
    <name evidence="3" type="ORF">PDE_06083</name>
</gene>
<dbReference type="STRING" id="933388.S8AXP3"/>
<keyword evidence="4" id="KW-1185">Reference proteome</keyword>
<dbReference type="PANTHER" id="PTHR23131:SF2">
    <property type="entry name" value="LACTAMASE-LIKE PROTEIN APTB-RELATED"/>
    <property type="match status" value="1"/>
</dbReference>
<dbReference type="HOGENOM" id="CLU_2278413_0_0_1"/>
<dbReference type="Gene3D" id="3.60.15.10">
    <property type="entry name" value="Ribonuclease Z/Hydroxyacylglutathione hydrolase-like"/>
    <property type="match status" value="1"/>
</dbReference>